<reference evidence="2" key="1">
    <citation type="submission" date="2018-10" db="EMBL/GenBank/DDBJ databases">
        <title>Hidden diversity of soil giant viruses.</title>
        <authorList>
            <person name="Schulz F."/>
            <person name="Alteio L."/>
            <person name="Goudeau D."/>
            <person name="Ryan E.M."/>
            <person name="Malmstrom R.R."/>
            <person name="Blanchard J."/>
            <person name="Woyke T."/>
        </authorList>
    </citation>
    <scope>NUCLEOTIDE SEQUENCE</scope>
    <source>
        <strain evidence="2">TEV1</strain>
    </source>
</reference>
<dbReference type="InterPro" id="IPR043504">
    <property type="entry name" value="Peptidase_S1_PA_chymotrypsin"/>
</dbReference>
<name>A0A3G4ZNU6_9VIRU</name>
<dbReference type="Gene3D" id="2.40.10.10">
    <property type="entry name" value="Trypsin-like serine proteases"/>
    <property type="match status" value="1"/>
</dbReference>
<organism evidence="2">
    <name type="scientific">Terrestrivirus sp</name>
    <dbReference type="NCBI Taxonomy" id="2487775"/>
    <lineage>
        <taxon>Viruses</taxon>
        <taxon>Varidnaviria</taxon>
        <taxon>Bamfordvirae</taxon>
        <taxon>Nucleocytoviricota</taxon>
        <taxon>Megaviricetes</taxon>
        <taxon>Imitervirales</taxon>
        <taxon>Mimiviridae</taxon>
        <taxon>Klosneuvirinae</taxon>
    </lineage>
</organism>
<keyword evidence="1" id="KW-0378">Hydrolase</keyword>
<protein>
    <recommendedName>
        <fullName evidence="3">Serine protease</fullName>
    </recommendedName>
</protein>
<dbReference type="EMBL" id="MK071986">
    <property type="protein sequence ID" value="AYV76547.1"/>
    <property type="molecule type" value="Genomic_DNA"/>
</dbReference>
<accession>A0A3G4ZNU6</accession>
<dbReference type="InterPro" id="IPR009003">
    <property type="entry name" value="Peptidase_S1_PA"/>
</dbReference>
<dbReference type="SUPFAM" id="SSF50494">
    <property type="entry name" value="Trypsin-like serine proteases"/>
    <property type="match status" value="1"/>
</dbReference>
<evidence type="ECO:0000256" key="1">
    <source>
        <dbReference type="ARBA" id="ARBA00022801"/>
    </source>
</evidence>
<gene>
    <name evidence="2" type="ORF">Terrestrivirus8_40</name>
</gene>
<evidence type="ECO:0000313" key="2">
    <source>
        <dbReference type="EMBL" id="AYV76547.1"/>
    </source>
</evidence>
<sequence length="633" mass="72386">MDSQFNTALNDCDVNKLIQRKFCRVITDYGEGTGYIENDEERLIVSSFHLMGAIKKNIKITQFNKFDNRNILSILHTLNYIDNEFRLNGNLSNITAEEIINKIKALSEIKMIPKTVVINPENVKKILDNDMNKNIILQHIKQGLDNKSYIFPLHTTDWHIIASALYLSGYLNQNFNVIKACTIDDLMKIIPVTQSLNVSTITIKSTDGDIRDIIIHDNNITNKLVEILKKVEKEIVLPTETVEIECDDEILIGKINIPEDLNYSDRQKILKNFAYFDVVPIKIMRFKNSHTLQETSTVIYTGDKIDPLPQEEDDPMIGEKIYFGGYPLTQQVYTFSAGMISSITSSENKTCYVIEAPVAPGNSGSQVFIQRNGNIHSIGIISSEVAHVPEKMISYKKILQNIIGPGGISVGINGKQVDFVECFKELSTTLLDNLSTGKGKVYNTPCINNLLDPNFIDHNDLVIDNFFDFLVLTPIKKEFLINQIKQNKENQKNKNPIFFEEYAYKDEKYKLCADKHNKHISQTNRIIKAIANDPIFLKKKWGKTDATFNEEFANNYKNIIKQVIKTIIDNDHCSDFVEFENNVGWDRGMSNEGEETNIVELYCESYGSHMRPKAKSWWNKKELPKPIKINKIV</sequence>
<dbReference type="GO" id="GO:0016787">
    <property type="term" value="F:hydrolase activity"/>
    <property type="evidence" value="ECO:0007669"/>
    <property type="project" value="UniProtKB-KW"/>
</dbReference>
<evidence type="ECO:0008006" key="3">
    <source>
        <dbReference type="Google" id="ProtNLM"/>
    </source>
</evidence>
<proteinExistence type="predicted"/>